<feature type="domain" description="DUF112" evidence="2">
    <location>
        <begin position="17"/>
        <end position="434"/>
    </location>
</feature>
<organism evidence="3 4">
    <name type="scientific">Citricoccus alkalitolerans</name>
    <dbReference type="NCBI Taxonomy" id="246603"/>
    <lineage>
        <taxon>Bacteria</taxon>
        <taxon>Bacillati</taxon>
        <taxon>Actinomycetota</taxon>
        <taxon>Actinomycetes</taxon>
        <taxon>Micrococcales</taxon>
        <taxon>Micrococcaceae</taxon>
        <taxon>Citricoccus</taxon>
    </lineage>
</organism>
<feature type="transmembrane region" description="Helical" evidence="1">
    <location>
        <begin position="167"/>
        <end position="185"/>
    </location>
</feature>
<keyword evidence="1" id="KW-1133">Transmembrane helix</keyword>
<feature type="transmembrane region" description="Helical" evidence="1">
    <location>
        <begin position="197"/>
        <end position="217"/>
    </location>
</feature>
<feature type="transmembrane region" description="Helical" evidence="1">
    <location>
        <begin position="465"/>
        <end position="486"/>
    </location>
</feature>
<gene>
    <name evidence="3" type="ORF">ACFO0K_04455</name>
</gene>
<feature type="transmembrane region" description="Helical" evidence="1">
    <location>
        <begin position="106"/>
        <end position="132"/>
    </location>
</feature>
<dbReference type="RefSeq" id="WP_344229235.1">
    <property type="nucleotide sequence ID" value="NZ_BAAALH010000002.1"/>
</dbReference>
<protein>
    <submittedName>
        <fullName evidence="3">Tripartite tricarboxylate transporter permease</fullName>
    </submittedName>
</protein>
<feature type="transmembrane region" description="Helical" evidence="1">
    <location>
        <begin position="144"/>
        <end position="160"/>
    </location>
</feature>
<feature type="transmembrane region" description="Helical" evidence="1">
    <location>
        <begin position="317"/>
        <end position="337"/>
    </location>
</feature>
<feature type="transmembrane region" description="Helical" evidence="1">
    <location>
        <begin position="349"/>
        <end position="372"/>
    </location>
</feature>
<keyword evidence="1" id="KW-0472">Membrane</keyword>
<evidence type="ECO:0000313" key="4">
    <source>
        <dbReference type="Proteomes" id="UP001595965"/>
    </source>
</evidence>
<dbReference type="Proteomes" id="UP001595965">
    <property type="component" value="Unassembled WGS sequence"/>
</dbReference>
<keyword evidence="1" id="KW-0812">Transmembrane</keyword>
<name>A0ABV8XTL4_9MICC</name>
<feature type="transmembrane region" description="Helical" evidence="1">
    <location>
        <begin position="16"/>
        <end position="35"/>
    </location>
</feature>
<dbReference type="PANTHER" id="PTHR35342">
    <property type="entry name" value="TRICARBOXYLIC TRANSPORT PROTEIN"/>
    <property type="match status" value="1"/>
</dbReference>
<proteinExistence type="predicted"/>
<reference evidence="4" key="1">
    <citation type="journal article" date="2019" name="Int. J. Syst. Evol. Microbiol.">
        <title>The Global Catalogue of Microorganisms (GCM) 10K type strain sequencing project: providing services to taxonomists for standard genome sequencing and annotation.</title>
        <authorList>
            <consortium name="The Broad Institute Genomics Platform"/>
            <consortium name="The Broad Institute Genome Sequencing Center for Infectious Disease"/>
            <person name="Wu L."/>
            <person name="Ma J."/>
        </authorList>
    </citation>
    <scope>NUCLEOTIDE SEQUENCE [LARGE SCALE GENOMIC DNA]</scope>
    <source>
        <strain evidence="4">CGMCC 1.12125</strain>
    </source>
</reference>
<keyword evidence="4" id="KW-1185">Reference proteome</keyword>
<feature type="transmembrane region" description="Helical" evidence="1">
    <location>
        <begin position="248"/>
        <end position="266"/>
    </location>
</feature>
<sequence length="508" mass="52861">MQNLLNGFSVALEPENLLFCLVGVLLGTVIGMLPGMGSASGVAVLLPLTLTLDPVTALIMLAGLYYGTEYGSTISAVLISTPGDGAALVTVIDGHQMALKGRAGQALAIAAISSFVAGTFSVVFLSVLAPFFAAVSLNFGPPEMFALMLLGLLTVSGIIGRNPLKGILMAVVGAMVAMVGIDSQTSTLRFAFDRAELYSGVSLVAVVVGIVALAELATQGASGHLKPIRTRFRDMVLSRKDLRKASGAIGRGGLLGFIIGVLPGAGPTLATFFTYGVEQRIAKDKSQFGHGDIRGVAGPEASNNAAVNGAFIPTLTMGIPGSATTAILLGAFILFDIQPGPQLFEQQGDLVWGLIASFYIGNILLLALNLPLAPVFASVLRIKYTYLYPVVLIVAVVAAYAVSSRLFDAFLAAGLAVFGVLMKQHGYPVAPLVLGLVLGGMVEAELRRSLAIGDGTLSIFLDRPIALLILGLAVLLIAVPQVVRLIRRRSSRDRLDQSAESTRTGVDA</sequence>
<dbReference type="InterPro" id="IPR002823">
    <property type="entry name" value="DUF112_TM"/>
</dbReference>
<dbReference type="Pfam" id="PF01970">
    <property type="entry name" value="TctA"/>
    <property type="match status" value="1"/>
</dbReference>
<feature type="transmembrane region" description="Helical" evidence="1">
    <location>
        <begin position="42"/>
        <end position="67"/>
    </location>
</feature>
<evidence type="ECO:0000259" key="2">
    <source>
        <dbReference type="Pfam" id="PF01970"/>
    </source>
</evidence>
<feature type="transmembrane region" description="Helical" evidence="1">
    <location>
        <begin position="73"/>
        <end position="94"/>
    </location>
</feature>
<dbReference type="PANTHER" id="PTHR35342:SF5">
    <property type="entry name" value="TRICARBOXYLIC TRANSPORT PROTEIN"/>
    <property type="match status" value="1"/>
</dbReference>
<comment type="caution">
    <text evidence="3">The sequence shown here is derived from an EMBL/GenBank/DDBJ whole genome shotgun (WGS) entry which is preliminary data.</text>
</comment>
<dbReference type="EMBL" id="JBHSEN010000001">
    <property type="protein sequence ID" value="MFC4428929.1"/>
    <property type="molecule type" value="Genomic_DNA"/>
</dbReference>
<feature type="transmembrane region" description="Helical" evidence="1">
    <location>
        <begin position="384"/>
        <end position="402"/>
    </location>
</feature>
<evidence type="ECO:0000313" key="3">
    <source>
        <dbReference type="EMBL" id="MFC4428929.1"/>
    </source>
</evidence>
<accession>A0ABV8XTL4</accession>
<evidence type="ECO:0000256" key="1">
    <source>
        <dbReference type="SAM" id="Phobius"/>
    </source>
</evidence>